<dbReference type="InterPro" id="IPR000873">
    <property type="entry name" value="AMP-dep_synth/lig_dom"/>
</dbReference>
<organism evidence="3 4">
    <name type="scientific">Inquilinus ginsengisoli</name>
    <dbReference type="NCBI Taxonomy" id="363840"/>
    <lineage>
        <taxon>Bacteria</taxon>
        <taxon>Pseudomonadati</taxon>
        <taxon>Pseudomonadota</taxon>
        <taxon>Alphaproteobacteria</taxon>
        <taxon>Rhodospirillales</taxon>
        <taxon>Rhodospirillaceae</taxon>
        <taxon>Inquilinus</taxon>
    </lineage>
</organism>
<evidence type="ECO:0000259" key="2">
    <source>
        <dbReference type="Pfam" id="PF13193"/>
    </source>
</evidence>
<dbReference type="PANTHER" id="PTHR43767">
    <property type="entry name" value="LONG-CHAIN-FATTY-ACID--COA LIGASE"/>
    <property type="match status" value="1"/>
</dbReference>
<accession>A0ABU1JSQ9</accession>
<dbReference type="EMBL" id="JAVDPW010000007">
    <property type="protein sequence ID" value="MDR6291652.1"/>
    <property type="molecule type" value="Genomic_DNA"/>
</dbReference>
<gene>
    <name evidence="3" type="ORF">E9232_004186</name>
</gene>
<comment type="caution">
    <text evidence="3">The sequence shown here is derived from an EMBL/GenBank/DDBJ whole genome shotgun (WGS) entry which is preliminary data.</text>
</comment>
<dbReference type="Proteomes" id="UP001262410">
    <property type="component" value="Unassembled WGS sequence"/>
</dbReference>
<name>A0ABU1JSQ9_9PROT</name>
<dbReference type="Pfam" id="PF13193">
    <property type="entry name" value="AMP-binding_C"/>
    <property type="match status" value="1"/>
</dbReference>
<dbReference type="InterPro" id="IPR045851">
    <property type="entry name" value="AMP-bd_C_sf"/>
</dbReference>
<protein>
    <submittedName>
        <fullName evidence="3">Acyl-CoA synthetase (AMP-forming)/AMP-acid ligase II</fullName>
    </submittedName>
</protein>
<dbReference type="SUPFAM" id="SSF56801">
    <property type="entry name" value="Acetyl-CoA synthetase-like"/>
    <property type="match status" value="1"/>
</dbReference>
<dbReference type="Gene3D" id="3.40.50.12780">
    <property type="entry name" value="N-terminal domain of ligase-like"/>
    <property type="match status" value="1"/>
</dbReference>
<dbReference type="InterPro" id="IPR050237">
    <property type="entry name" value="ATP-dep_AMP-bd_enzyme"/>
</dbReference>
<dbReference type="InterPro" id="IPR025110">
    <property type="entry name" value="AMP-bd_C"/>
</dbReference>
<dbReference type="Pfam" id="PF00501">
    <property type="entry name" value="AMP-binding"/>
    <property type="match status" value="1"/>
</dbReference>
<keyword evidence="3" id="KW-0436">Ligase</keyword>
<dbReference type="InterPro" id="IPR042099">
    <property type="entry name" value="ANL_N_sf"/>
</dbReference>
<sequence>MADQDIWAALAAGTGASGLHGLMAAKAAETPDAFAFRFGDDVWTRGRFAAEVERVARRLLGLGLRPGDRLAFHLKNGPELAIGYFACFATGIIAVPLKPEWKTAELAALLRRLTPAFYIGHRDLHERIARLDESILRVERRLVVDSPGDFQAWSRDGAGGPALPATVDLDAPAVLLGTSGTTAEPKFVTHSQATLAHAMQMTAAIVPDGEVTLAIANPMTHMSGFFTTVRCLTLGAGFVLIERYDPELILDVVERHRCTFVLGMAYMFGELIEAQKRRPRDVSSAKVFISTGDVVSIELQQRFRAAFGIRLLSVWGATEVVGAVTAGPVDGPVSTPLPGLEFRLADDDGEPVVPGQVGELLLRGPNIAIGYWTGPGQVESGRRNGWFHTGDLMRRDADGNLWFVSRKKEMIIRGGVNVSPVEVELVLMSHPAVRDAAVIGIPDAVLGQRVRALVQLADGHGNDNFPGIIDHVSERLADYKVPETLQAVESIPRNTLGKVDRRAASALGRA</sequence>
<dbReference type="PANTHER" id="PTHR43767:SF1">
    <property type="entry name" value="NONRIBOSOMAL PEPTIDE SYNTHASE PES1 (EUROFUNG)-RELATED"/>
    <property type="match status" value="1"/>
</dbReference>
<evidence type="ECO:0000313" key="3">
    <source>
        <dbReference type="EMBL" id="MDR6291652.1"/>
    </source>
</evidence>
<proteinExistence type="predicted"/>
<feature type="domain" description="AMP-binding enzyme C-terminal" evidence="2">
    <location>
        <begin position="422"/>
        <end position="498"/>
    </location>
</feature>
<keyword evidence="4" id="KW-1185">Reference proteome</keyword>
<dbReference type="RefSeq" id="WP_309797058.1">
    <property type="nucleotide sequence ID" value="NZ_JAVDPW010000007.1"/>
</dbReference>
<evidence type="ECO:0000313" key="4">
    <source>
        <dbReference type="Proteomes" id="UP001262410"/>
    </source>
</evidence>
<evidence type="ECO:0000259" key="1">
    <source>
        <dbReference type="Pfam" id="PF00501"/>
    </source>
</evidence>
<reference evidence="3 4" key="1">
    <citation type="submission" date="2023-07" db="EMBL/GenBank/DDBJ databases">
        <title>Sorghum-associated microbial communities from plants grown in Nebraska, USA.</title>
        <authorList>
            <person name="Schachtman D."/>
        </authorList>
    </citation>
    <scope>NUCLEOTIDE SEQUENCE [LARGE SCALE GENOMIC DNA]</scope>
    <source>
        <strain evidence="3 4">584</strain>
    </source>
</reference>
<dbReference type="GO" id="GO:0016874">
    <property type="term" value="F:ligase activity"/>
    <property type="evidence" value="ECO:0007669"/>
    <property type="project" value="UniProtKB-KW"/>
</dbReference>
<dbReference type="Gene3D" id="3.30.300.30">
    <property type="match status" value="1"/>
</dbReference>
<feature type="domain" description="AMP-dependent synthetase/ligase" evidence="1">
    <location>
        <begin position="25"/>
        <end position="372"/>
    </location>
</feature>